<dbReference type="Pfam" id="PF05504">
    <property type="entry name" value="Spore_GerAC"/>
    <property type="match status" value="1"/>
</dbReference>
<evidence type="ECO:0000256" key="1">
    <source>
        <dbReference type="ARBA" id="ARBA00004635"/>
    </source>
</evidence>
<dbReference type="GO" id="GO:0016020">
    <property type="term" value="C:membrane"/>
    <property type="evidence" value="ECO:0007669"/>
    <property type="project" value="UniProtKB-SubCell"/>
</dbReference>
<dbReference type="Proteomes" id="UP000323732">
    <property type="component" value="Unassembled WGS sequence"/>
</dbReference>
<keyword evidence="4" id="KW-0732">Signal</keyword>
<comment type="subcellular location">
    <subcellularLocation>
        <location evidence="1">Membrane</location>
        <topology evidence="1">Lipid-anchor</topology>
    </subcellularLocation>
</comment>
<keyword evidence="3" id="KW-0309">Germination</keyword>
<comment type="caution">
    <text evidence="10">The sequence shown here is derived from an EMBL/GenBank/DDBJ whole genome shotgun (WGS) entry which is preliminary data.</text>
</comment>
<evidence type="ECO:0000256" key="4">
    <source>
        <dbReference type="ARBA" id="ARBA00022729"/>
    </source>
</evidence>
<dbReference type="RefSeq" id="WP_094768561.1">
    <property type="nucleotide sequence ID" value="NZ_JAHXNN010000017.1"/>
</dbReference>
<dbReference type="PANTHER" id="PTHR35789:SF1">
    <property type="entry name" value="SPORE GERMINATION PROTEIN B3"/>
    <property type="match status" value="1"/>
</dbReference>
<evidence type="ECO:0000259" key="8">
    <source>
        <dbReference type="Pfam" id="PF05504"/>
    </source>
</evidence>
<sequence length="354" mass="39959">MKLSSYLSLLAVCILLTGCLEKEIIDDLNIESGIAYDWEDDKLKGTALIPVYLPDQPVKNVTFTSTSTLSRDLLLEMQRQSSEPLVTGSLEVGVFGKELTQRGIIDVLDSFQRDASIGARVFLAVADNKAGDIMKGEYGTRGNAIYISNLLKHNMEQRDVPKSNLQIFLASFYQQGKTAYLPKLKDMGKDKVEISGMSLFKFDKVVDEIDAEKMFFFKLLVDKYSEGSYKINIGNDQAAIKSIKSKHKIKIIKSEPYEFKVEISIKGIIREYSGEQLTIKEIKGVEKNFENLIDKETEALITRFQKEGIDPVGFGAFVKSKTRGFDFKKWEDEYKRMSVKVTSNVEILESGVIE</sequence>
<gene>
    <name evidence="10" type="ORF">FZD47_00055</name>
</gene>
<dbReference type="InterPro" id="IPR038501">
    <property type="entry name" value="Spore_GerAC_C_sf"/>
</dbReference>
<keyword evidence="7" id="KW-0449">Lipoprotein</keyword>
<dbReference type="EMBL" id="VTES01000001">
    <property type="protein sequence ID" value="TYS65922.1"/>
    <property type="molecule type" value="Genomic_DNA"/>
</dbReference>
<dbReference type="InterPro" id="IPR008844">
    <property type="entry name" value="Spore_GerAC-like"/>
</dbReference>
<keyword evidence="5" id="KW-0472">Membrane</keyword>
<feature type="domain" description="Spore germination GerAC-like C-terminal" evidence="8">
    <location>
        <begin position="195"/>
        <end position="351"/>
    </location>
</feature>
<dbReference type="InterPro" id="IPR057336">
    <property type="entry name" value="GerAC_N"/>
</dbReference>
<evidence type="ECO:0000256" key="5">
    <source>
        <dbReference type="ARBA" id="ARBA00023136"/>
    </source>
</evidence>
<evidence type="ECO:0000256" key="7">
    <source>
        <dbReference type="ARBA" id="ARBA00023288"/>
    </source>
</evidence>
<evidence type="ECO:0000256" key="6">
    <source>
        <dbReference type="ARBA" id="ARBA00023139"/>
    </source>
</evidence>
<dbReference type="NCBIfam" id="TIGR02887">
    <property type="entry name" value="spore_ger_x_C"/>
    <property type="match status" value="1"/>
</dbReference>
<accession>A0A5D4SUP0</accession>
<dbReference type="PANTHER" id="PTHR35789">
    <property type="entry name" value="SPORE GERMINATION PROTEIN B3"/>
    <property type="match status" value="1"/>
</dbReference>
<keyword evidence="6" id="KW-0564">Palmitate</keyword>
<evidence type="ECO:0000256" key="3">
    <source>
        <dbReference type="ARBA" id="ARBA00022544"/>
    </source>
</evidence>
<dbReference type="Pfam" id="PF25198">
    <property type="entry name" value="Spore_GerAC_N"/>
    <property type="match status" value="1"/>
</dbReference>
<reference evidence="10 11" key="1">
    <citation type="submission" date="2019-08" db="EMBL/GenBank/DDBJ databases">
        <title>Bacillus genomes from the desert of Cuatro Cienegas, Coahuila.</title>
        <authorList>
            <person name="Olmedo-Alvarez G."/>
        </authorList>
    </citation>
    <scope>NUCLEOTIDE SEQUENCE [LARGE SCALE GENOMIC DNA]</scope>
    <source>
        <strain evidence="10 11">CH37_1T</strain>
    </source>
</reference>
<feature type="domain" description="Spore germination protein N-terminal" evidence="9">
    <location>
        <begin position="22"/>
        <end position="185"/>
    </location>
</feature>
<dbReference type="Gene3D" id="3.30.300.210">
    <property type="entry name" value="Nutrient germinant receptor protein C, domain 3"/>
    <property type="match status" value="1"/>
</dbReference>
<comment type="similarity">
    <text evidence="2">Belongs to the GerABKC lipoprotein family.</text>
</comment>
<dbReference type="GO" id="GO:0009847">
    <property type="term" value="P:spore germination"/>
    <property type="evidence" value="ECO:0007669"/>
    <property type="project" value="InterPro"/>
</dbReference>
<evidence type="ECO:0000313" key="10">
    <source>
        <dbReference type="EMBL" id="TYS65922.1"/>
    </source>
</evidence>
<evidence type="ECO:0000256" key="2">
    <source>
        <dbReference type="ARBA" id="ARBA00007886"/>
    </source>
</evidence>
<name>A0A5D4SUP0_9BACI</name>
<dbReference type="PROSITE" id="PS51257">
    <property type="entry name" value="PROKAR_LIPOPROTEIN"/>
    <property type="match status" value="1"/>
</dbReference>
<dbReference type="AlphaFoldDB" id="A0A5D4SUP0"/>
<organism evidence="10 11">
    <name type="scientific">Bacillus infantis</name>
    <dbReference type="NCBI Taxonomy" id="324767"/>
    <lineage>
        <taxon>Bacteria</taxon>
        <taxon>Bacillati</taxon>
        <taxon>Bacillota</taxon>
        <taxon>Bacilli</taxon>
        <taxon>Bacillales</taxon>
        <taxon>Bacillaceae</taxon>
        <taxon>Bacillus</taxon>
    </lineage>
</organism>
<protein>
    <submittedName>
        <fullName evidence="10">Ger(X)C family spore germination protein</fullName>
    </submittedName>
</protein>
<dbReference type="InterPro" id="IPR046953">
    <property type="entry name" value="Spore_GerAC-like_C"/>
</dbReference>
<evidence type="ECO:0000259" key="9">
    <source>
        <dbReference type="Pfam" id="PF25198"/>
    </source>
</evidence>
<proteinExistence type="inferred from homology"/>
<evidence type="ECO:0000313" key="11">
    <source>
        <dbReference type="Proteomes" id="UP000323732"/>
    </source>
</evidence>